<reference evidence="2" key="1">
    <citation type="submission" date="2022-08" db="EMBL/GenBank/DDBJ databases">
        <authorList>
            <consortium name="DOE Joint Genome Institute"/>
            <person name="Min B."/>
            <person name="Riley R."/>
            <person name="Sierra-Patev S."/>
            <person name="Naranjo-Ortiz M."/>
            <person name="Looney B."/>
            <person name="Konkel Z."/>
            <person name="Slot J.C."/>
            <person name="Sakamoto Y."/>
            <person name="Steenwyk J.L."/>
            <person name="Rokas A."/>
            <person name="Carro J."/>
            <person name="Camarero S."/>
            <person name="Ferreira P."/>
            <person name="Molpeceres G."/>
            <person name="Ruiz-Duenas F.J."/>
            <person name="Serrano A."/>
            <person name="Henrissat B."/>
            <person name="Drula E."/>
            <person name="Hughes K.W."/>
            <person name="Mata J.L."/>
            <person name="Ishikawa N.K."/>
            <person name="Vargas-Isla R."/>
            <person name="Ushijima S."/>
            <person name="Smith C.A."/>
            <person name="Ahrendt S."/>
            <person name="Andreopoulos W."/>
            <person name="He G."/>
            <person name="Labutti K."/>
            <person name="Lipzen A."/>
            <person name="Ng V."/>
            <person name="Sandor L."/>
            <person name="Barry K."/>
            <person name="Martinez A.T."/>
            <person name="Xiao Y."/>
            <person name="Gibbons J.G."/>
            <person name="Terashima K."/>
            <person name="Hibbett D.S."/>
            <person name="Grigoriev I.V."/>
        </authorList>
    </citation>
    <scope>NUCLEOTIDE SEQUENCE</scope>
    <source>
        <strain evidence="2">TFB9207</strain>
    </source>
</reference>
<keyword evidence="3" id="KW-1185">Reference proteome</keyword>
<dbReference type="Proteomes" id="UP001163846">
    <property type="component" value="Unassembled WGS sequence"/>
</dbReference>
<evidence type="ECO:0000256" key="1">
    <source>
        <dbReference type="SAM" id="MobiDB-lite"/>
    </source>
</evidence>
<proteinExistence type="predicted"/>
<gene>
    <name evidence="2" type="ORF">F5878DRAFT_647284</name>
</gene>
<evidence type="ECO:0000313" key="3">
    <source>
        <dbReference type="Proteomes" id="UP001163846"/>
    </source>
</evidence>
<accession>A0AA38NWC8</accession>
<feature type="compositionally biased region" description="Basic residues" evidence="1">
    <location>
        <begin position="20"/>
        <end position="34"/>
    </location>
</feature>
<comment type="caution">
    <text evidence="2">The sequence shown here is derived from an EMBL/GenBank/DDBJ whole genome shotgun (WGS) entry which is preliminary data.</text>
</comment>
<feature type="compositionally biased region" description="Basic and acidic residues" evidence="1">
    <location>
        <begin position="1"/>
        <end position="19"/>
    </location>
</feature>
<evidence type="ECO:0000313" key="2">
    <source>
        <dbReference type="EMBL" id="KAJ3831851.1"/>
    </source>
</evidence>
<name>A0AA38NWC8_9AGAR</name>
<organism evidence="2 3">
    <name type="scientific">Lentinula raphanica</name>
    <dbReference type="NCBI Taxonomy" id="153919"/>
    <lineage>
        <taxon>Eukaryota</taxon>
        <taxon>Fungi</taxon>
        <taxon>Dikarya</taxon>
        <taxon>Basidiomycota</taxon>
        <taxon>Agaricomycotina</taxon>
        <taxon>Agaricomycetes</taxon>
        <taxon>Agaricomycetidae</taxon>
        <taxon>Agaricales</taxon>
        <taxon>Marasmiineae</taxon>
        <taxon>Omphalotaceae</taxon>
        <taxon>Lentinula</taxon>
    </lineage>
</organism>
<feature type="region of interest" description="Disordered" evidence="1">
    <location>
        <begin position="1"/>
        <end position="108"/>
    </location>
</feature>
<sequence length="346" mass="39512">MPKAKTQERKETSGKDLTKHQRYYRRHASNRKKQAREYYRSTKTVAAGRKQEPIESDEEESNESESSAGEQQHIHNQKPEARQEEPDSDSNDDDSPSKEYRSVSVQTRHQSPLVIQKFRGTAEDANAEFKAILLLPNGEDYPGYFLYLVLLNDKYYDWTHAHGGMAQWRKLRGDAGDDDASIYELHAQAGKELANEIRSTLEFGALWVEPREELTPILHQISFMLMTIGEGIGLLTYDGFRFGPWRIKASLNEQHNEGIGDLFGDLYEVGDSFGNLYKFGNSYSDNFGDFNRNSLGRLHFCHYNFILFGSLRLSLVVSMLQPISISPTGKVRLNRQLSDSACTPRN</sequence>
<protein>
    <submittedName>
        <fullName evidence="2">Uncharacterized protein</fullName>
    </submittedName>
</protein>
<feature type="compositionally biased region" description="Acidic residues" evidence="1">
    <location>
        <begin position="54"/>
        <end position="63"/>
    </location>
</feature>
<dbReference type="AlphaFoldDB" id="A0AA38NWC8"/>
<dbReference type="EMBL" id="MU807198">
    <property type="protein sequence ID" value="KAJ3831851.1"/>
    <property type="molecule type" value="Genomic_DNA"/>
</dbReference>